<evidence type="ECO:0000256" key="4">
    <source>
        <dbReference type="ARBA" id="ARBA00022692"/>
    </source>
</evidence>
<evidence type="ECO:0000256" key="3">
    <source>
        <dbReference type="ARBA" id="ARBA00022475"/>
    </source>
</evidence>
<proteinExistence type="inferred from homology"/>
<dbReference type="Pfam" id="PF00893">
    <property type="entry name" value="Multi_Drug_Res"/>
    <property type="match status" value="1"/>
</dbReference>
<dbReference type="RefSeq" id="WP_136352543.1">
    <property type="nucleotide sequence ID" value="NZ_CP046266.1"/>
</dbReference>
<dbReference type="Gene3D" id="1.10.3730.20">
    <property type="match status" value="1"/>
</dbReference>
<comment type="similarity">
    <text evidence="7">Belongs to the drug/metabolite transporter (DMT) superfamily. Small multidrug resistance (SMR) (TC 2.A.7.1) family.</text>
</comment>
<accession>A0A4S4C083</accession>
<dbReference type="AlphaFoldDB" id="A0A4S4C083"/>
<dbReference type="InterPro" id="IPR045324">
    <property type="entry name" value="Small_multidrug_res"/>
</dbReference>
<evidence type="ECO:0000256" key="2">
    <source>
        <dbReference type="ARBA" id="ARBA00022448"/>
    </source>
</evidence>
<comment type="subcellular location">
    <subcellularLocation>
        <location evidence="1 7">Cell membrane</location>
        <topology evidence="1 7">Multi-pass membrane protein</topology>
    </subcellularLocation>
</comment>
<evidence type="ECO:0000313" key="8">
    <source>
        <dbReference type="EMBL" id="THF80966.1"/>
    </source>
</evidence>
<dbReference type="OrthoDB" id="21828at2"/>
<keyword evidence="4 7" id="KW-0812">Transmembrane</keyword>
<dbReference type="FunFam" id="1.10.3730.20:FF:000001">
    <property type="entry name" value="Quaternary ammonium compound resistance transporter SugE"/>
    <property type="match status" value="1"/>
</dbReference>
<dbReference type="PANTHER" id="PTHR30561:SF0">
    <property type="entry name" value="GUANIDINIUM EXPORTER"/>
    <property type="match status" value="1"/>
</dbReference>
<gene>
    <name evidence="8" type="ORF">E6W99_07305</name>
</gene>
<evidence type="ECO:0000256" key="7">
    <source>
        <dbReference type="RuleBase" id="RU003942"/>
    </source>
</evidence>
<dbReference type="GO" id="GO:0022857">
    <property type="term" value="F:transmembrane transporter activity"/>
    <property type="evidence" value="ECO:0007669"/>
    <property type="project" value="InterPro"/>
</dbReference>
<dbReference type="Proteomes" id="UP000310334">
    <property type="component" value="Unassembled WGS sequence"/>
</dbReference>
<dbReference type="SUPFAM" id="SSF103481">
    <property type="entry name" value="Multidrug resistance efflux transporter EmrE"/>
    <property type="match status" value="1"/>
</dbReference>
<sequence length="105" mass="11325">MAWVYLILAGFCEVAGVAAISKFNKKKSILNMFYLIAGFTLSFSLLSQAMESISMGTAYAVWTGIGTVGSALIGILFLGESASFKRIFFITVIITSTIGLKFIPH</sequence>
<keyword evidence="6" id="KW-0472">Membrane</keyword>
<evidence type="ECO:0000313" key="9">
    <source>
        <dbReference type="Proteomes" id="UP000310334"/>
    </source>
</evidence>
<evidence type="ECO:0000256" key="1">
    <source>
        <dbReference type="ARBA" id="ARBA00004651"/>
    </source>
</evidence>
<dbReference type="EMBL" id="SSNT01000005">
    <property type="protein sequence ID" value="THF80966.1"/>
    <property type="molecule type" value="Genomic_DNA"/>
</dbReference>
<evidence type="ECO:0000256" key="6">
    <source>
        <dbReference type="ARBA" id="ARBA00023136"/>
    </source>
</evidence>
<keyword evidence="3" id="KW-1003">Cell membrane</keyword>
<keyword evidence="9" id="KW-1185">Reference proteome</keyword>
<protein>
    <submittedName>
        <fullName evidence="8">Multidrug efflux SMR transporter</fullName>
    </submittedName>
</protein>
<dbReference type="PANTHER" id="PTHR30561">
    <property type="entry name" value="SMR FAMILY PROTON-DEPENDENT DRUG EFFLUX TRANSPORTER SUGE"/>
    <property type="match status" value="1"/>
</dbReference>
<organism evidence="8 9">
    <name type="scientific">Metabacillus sediminilitoris</name>
    <dbReference type="NCBI Taxonomy" id="2567941"/>
    <lineage>
        <taxon>Bacteria</taxon>
        <taxon>Bacillati</taxon>
        <taxon>Bacillota</taxon>
        <taxon>Bacilli</taxon>
        <taxon>Bacillales</taxon>
        <taxon>Bacillaceae</taxon>
        <taxon>Metabacillus</taxon>
    </lineage>
</organism>
<reference evidence="8 9" key="1">
    <citation type="submission" date="2019-04" db="EMBL/GenBank/DDBJ databases">
        <title>Bacillus sediminilitoris sp. nov., isolated from a tidal flat sediment on the East China Sea.</title>
        <authorList>
            <person name="Wei Y."/>
            <person name="Mao H."/>
            <person name="Fang J."/>
        </authorList>
    </citation>
    <scope>NUCLEOTIDE SEQUENCE [LARGE SCALE GENOMIC DNA]</scope>
    <source>
        <strain evidence="8 9">DSL-17</strain>
    </source>
</reference>
<keyword evidence="5" id="KW-1133">Transmembrane helix</keyword>
<comment type="caution">
    <text evidence="8">The sequence shown here is derived from an EMBL/GenBank/DDBJ whole genome shotgun (WGS) entry which is preliminary data.</text>
</comment>
<dbReference type="InterPro" id="IPR037185">
    <property type="entry name" value="EmrE-like"/>
</dbReference>
<evidence type="ECO:0000256" key="5">
    <source>
        <dbReference type="ARBA" id="ARBA00022989"/>
    </source>
</evidence>
<dbReference type="GO" id="GO:0005886">
    <property type="term" value="C:plasma membrane"/>
    <property type="evidence" value="ECO:0007669"/>
    <property type="project" value="UniProtKB-SubCell"/>
</dbReference>
<keyword evidence="2" id="KW-0813">Transport</keyword>
<name>A0A4S4C083_9BACI</name>
<dbReference type="InterPro" id="IPR000390">
    <property type="entry name" value="Small_drug/metabolite_transptr"/>
</dbReference>